<dbReference type="EMBL" id="UINC01048442">
    <property type="protein sequence ID" value="SVB58971.1"/>
    <property type="molecule type" value="Genomic_DNA"/>
</dbReference>
<evidence type="ECO:0000256" key="1">
    <source>
        <dbReference type="SAM" id="MobiDB-lite"/>
    </source>
</evidence>
<protein>
    <submittedName>
        <fullName evidence="2">Uncharacterized protein</fullName>
    </submittedName>
</protein>
<reference evidence="2" key="1">
    <citation type="submission" date="2018-05" db="EMBL/GenBank/DDBJ databases">
        <authorList>
            <person name="Lanie J.A."/>
            <person name="Ng W.-L."/>
            <person name="Kazmierczak K.M."/>
            <person name="Andrzejewski T.M."/>
            <person name="Davidsen T.M."/>
            <person name="Wayne K.J."/>
            <person name="Tettelin H."/>
            <person name="Glass J.I."/>
            <person name="Rusch D."/>
            <person name="Podicherti R."/>
            <person name="Tsui H.-C.T."/>
            <person name="Winkler M.E."/>
        </authorList>
    </citation>
    <scope>NUCLEOTIDE SEQUENCE</scope>
</reference>
<organism evidence="2">
    <name type="scientific">marine metagenome</name>
    <dbReference type="NCBI Taxonomy" id="408172"/>
    <lineage>
        <taxon>unclassified sequences</taxon>
        <taxon>metagenomes</taxon>
        <taxon>ecological metagenomes</taxon>
    </lineage>
</organism>
<accession>A0A382FA68</accession>
<proteinExistence type="predicted"/>
<feature type="non-terminal residue" evidence="2">
    <location>
        <position position="1"/>
    </location>
</feature>
<evidence type="ECO:0000313" key="2">
    <source>
        <dbReference type="EMBL" id="SVB58971.1"/>
    </source>
</evidence>
<feature type="compositionally biased region" description="Basic residues" evidence="1">
    <location>
        <begin position="1"/>
        <end position="13"/>
    </location>
</feature>
<dbReference type="AlphaFoldDB" id="A0A382FA68"/>
<feature type="compositionally biased region" description="Basic and acidic residues" evidence="1">
    <location>
        <begin position="14"/>
        <end position="24"/>
    </location>
</feature>
<feature type="non-terminal residue" evidence="2">
    <location>
        <position position="24"/>
    </location>
</feature>
<name>A0A382FA68_9ZZZZ</name>
<feature type="region of interest" description="Disordered" evidence="1">
    <location>
        <begin position="1"/>
        <end position="24"/>
    </location>
</feature>
<sequence length="24" mass="3007">GSKRRNKRNLQRQRRLDKSKIRVI</sequence>
<gene>
    <name evidence="2" type="ORF">METZ01_LOCUS211825</name>
</gene>